<dbReference type="InterPro" id="IPR005519">
    <property type="entry name" value="Acid_phosphat_B-like"/>
</dbReference>
<evidence type="ECO:0000256" key="3">
    <source>
        <dbReference type="PIRNR" id="PIRNR002674"/>
    </source>
</evidence>
<proteinExistence type="inferred from homology"/>
<accession>A0AAP0NZL6</accession>
<feature type="signal peptide" evidence="4">
    <location>
        <begin position="1"/>
        <end position="19"/>
    </location>
</feature>
<dbReference type="Pfam" id="PF03767">
    <property type="entry name" value="Acid_phosphat_B"/>
    <property type="match status" value="1"/>
</dbReference>
<reference evidence="5 6" key="1">
    <citation type="submission" date="2024-01" db="EMBL/GenBank/DDBJ databases">
        <title>Genome assemblies of Stephania.</title>
        <authorList>
            <person name="Yang L."/>
        </authorList>
    </citation>
    <scope>NUCLEOTIDE SEQUENCE [LARGE SCALE GENOMIC DNA]</scope>
    <source>
        <strain evidence="5">QJT</strain>
        <tissue evidence="5">Leaf</tissue>
    </source>
</reference>
<keyword evidence="2" id="KW-0325">Glycoprotein</keyword>
<dbReference type="Proteomes" id="UP001417504">
    <property type="component" value="Unassembled WGS sequence"/>
</dbReference>
<evidence type="ECO:0000256" key="4">
    <source>
        <dbReference type="SAM" id="SignalP"/>
    </source>
</evidence>
<dbReference type="AlphaFoldDB" id="A0AAP0NZL6"/>
<dbReference type="PANTHER" id="PTHR31284:SF9">
    <property type="entry name" value="HAD SUPERFAMILY, SUBFAMILY IIIB ACID PHOSPHATASE"/>
    <property type="match status" value="1"/>
</dbReference>
<evidence type="ECO:0008006" key="7">
    <source>
        <dbReference type="Google" id="ProtNLM"/>
    </source>
</evidence>
<evidence type="ECO:0000313" key="6">
    <source>
        <dbReference type="Proteomes" id="UP001417504"/>
    </source>
</evidence>
<gene>
    <name evidence="5" type="ORF">Sjap_014395</name>
</gene>
<dbReference type="EMBL" id="JBBNAE010000005">
    <property type="protein sequence ID" value="KAK9124793.1"/>
    <property type="molecule type" value="Genomic_DNA"/>
</dbReference>
<dbReference type="PANTHER" id="PTHR31284">
    <property type="entry name" value="ACID PHOSPHATASE-LIKE PROTEIN"/>
    <property type="match status" value="1"/>
</dbReference>
<feature type="chain" id="PRO_5042870255" description="Acid phosphatase" evidence="4">
    <location>
        <begin position="20"/>
        <end position="254"/>
    </location>
</feature>
<dbReference type="PIRSF" id="PIRSF002674">
    <property type="entry name" value="VSP"/>
    <property type="match status" value="1"/>
</dbReference>
<dbReference type="CDD" id="cd07535">
    <property type="entry name" value="HAD_VSP"/>
    <property type="match status" value="1"/>
</dbReference>
<evidence type="ECO:0000256" key="2">
    <source>
        <dbReference type="ARBA" id="ARBA00023180"/>
    </source>
</evidence>
<keyword evidence="1 4" id="KW-0732">Signal</keyword>
<protein>
    <recommendedName>
        <fullName evidence="7">Acid phosphatase</fullName>
    </recommendedName>
</protein>
<comment type="caution">
    <text evidence="5">The sequence shown here is derived from an EMBL/GenBank/DDBJ whole genome shotgun (WGS) entry which is preliminary data.</text>
</comment>
<dbReference type="InterPro" id="IPR010028">
    <property type="entry name" value="Acid_phosphatase_pln"/>
</dbReference>
<dbReference type="InterPro" id="IPR023214">
    <property type="entry name" value="HAD_sf"/>
</dbReference>
<dbReference type="Gene3D" id="3.40.50.1000">
    <property type="entry name" value="HAD superfamily/HAD-like"/>
    <property type="match status" value="1"/>
</dbReference>
<dbReference type="SUPFAM" id="SSF56784">
    <property type="entry name" value="HAD-like"/>
    <property type="match status" value="1"/>
</dbReference>
<sequence length="254" mass="28191">MGIAAAAWMWLMVAVGSLASRLCSSSPTINNSSSSCLSWRLAVEANNARAWRTVPPTCHDYVGSYMTGGQYQRDLDMVVQQITAYITTEVQLSNNNNSASLDAWILDVDDTCLSNVLYYRRKRFGCDPYDPTGFKSWAVKGASPAVPEIRTLFRKLVTAGFKVFLITGRDGDSLAHSTIQNLHTQGYSGYQRLFMRNSSYKGQSAVAFKSEIRKQLVGEGYKIWGNVGDQWSDLAGDCAGERTFKIPNPMYFVP</sequence>
<dbReference type="InterPro" id="IPR036412">
    <property type="entry name" value="HAD-like_sf"/>
</dbReference>
<organism evidence="5 6">
    <name type="scientific">Stephania japonica</name>
    <dbReference type="NCBI Taxonomy" id="461633"/>
    <lineage>
        <taxon>Eukaryota</taxon>
        <taxon>Viridiplantae</taxon>
        <taxon>Streptophyta</taxon>
        <taxon>Embryophyta</taxon>
        <taxon>Tracheophyta</taxon>
        <taxon>Spermatophyta</taxon>
        <taxon>Magnoliopsida</taxon>
        <taxon>Ranunculales</taxon>
        <taxon>Menispermaceae</taxon>
        <taxon>Menispermoideae</taxon>
        <taxon>Cissampelideae</taxon>
        <taxon>Stephania</taxon>
    </lineage>
</organism>
<dbReference type="InterPro" id="IPR014403">
    <property type="entry name" value="APS1/VSP"/>
</dbReference>
<comment type="similarity">
    <text evidence="3">Belongs to the APS1/VSP family.</text>
</comment>
<name>A0AAP0NZL6_9MAGN</name>
<dbReference type="GO" id="GO:0003993">
    <property type="term" value="F:acid phosphatase activity"/>
    <property type="evidence" value="ECO:0007669"/>
    <property type="project" value="InterPro"/>
</dbReference>
<evidence type="ECO:0000313" key="5">
    <source>
        <dbReference type="EMBL" id="KAK9124793.1"/>
    </source>
</evidence>
<dbReference type="NCBIfam" id="TIGR01675">
    <property type="entry name" value="plant-AP"/>
    <property type="match status" value="1"/>
</dbReference>
<evidence type="ECO:0000256" key="1">
    <source>
        <dbReference type="ARBA" id="ARBA00022729"/>
    </source>
</evidence>
<keyword evidence="6" id="KW-1185">Reference proteome</keyword>